<evidence type="ECO:0000259" key="4">
    <source>
        <dbReference type="Pfam" id="PF05567"/>
    </source>
</evidence>
<gene>
    <name evidence="5" type="ORF">METZ01_LOCUS388709</name>
</gene>
<feature type="domain" description="PilY1 beta-propeller" evidence="4">
    <location>
        <begin position="209"/>
        <end position="263"/>
    </location>
</feature>
<evidence type="ECO:0000256" key="2">
    <source>
        <dbReference type="ARBA" id="ARBA00022837"/>
    </source>
</evidence>
<dbReference type="InterPro" id="IPR008707">
    <property type="entry name" value="B-propeller_PilY1"/>
</dbReference>
<dbReference type="GO" id="GO:0046872">
    <property type="term" value="F:metal ion binding"/>
    <property type="evidence" value="ECO:0007669"/>
    <property type="project" value="UniProtKB-KW"/>
</dbReference>
<evidence type="ECO:0000256" key="3">
    <source>
        <dbReference type="SAM" id="MobiDB-lite"/>
    </source>
</evidence>
<dbReference type="EMBL" id="UINC01145613">
    <property type="protein sequence ID" value="SVD35855.1"/>
    <property type="molecule type" value="Genomic_DNA"/>
</dbReference>
<proteinExistence type="predicted"/>
<evidence type="ECO:0000256" key="1">
    <source>
        <dbReference type="ARBA" id="ARBA00022723"/>
    </source>
</evidence>
<feature type="non-terminal residue" evidence="5">
    <location>
        <position position="1"/>
    </location>
</feature>
<evidence type="ECO:0000313" key="5">
    <source>
        <dbReference type="EMBL" id="SVD35855.1"/>
    </source>
</evidence>
<feature type="compositionally biased region" description="Polar residues" evidence="3">
    <location>
        <begin position="276"/>
        <end position="291"/>
    </location>
</feature>
<reference evidence="5" key="1">
    <citation type="submission" date="2018-05" db="EMBL/GenBank/DDBJ databases">
        <authorList>
            <person name="Lanie J.A."/>
            <person name="Ng W.-L."/>
            <person name="Kazmierczak K.M."/>
            <person name="Andrzejewski T.M."/>
            <person name="Davidsen T.M."/>
            <person name="Wayne K.J."/>
            <person name="Tettelin H."/>
            <person name="Glass J.I."/>
            <person name="Rusch D."/>
            <person name="Podicherti R."/>
            <person name="Tsui H.-C.T."/>
            <person name="Winkler M.E."/>
        </authorList>
    </citation>
    <scope>NUCLEOTIDE SEQUENCE</scope>
</reference>
<dbReference type="AlphaFoldDB" id="A0A382UPW5"/>
<sequence>NLMTNTYSNSITELLNFEYAHEFFVDSTPAVNDVFMDVDGDGDKEWRTILVNGQGKGGKAYVSLDITDPTKFNEGTAGEVALWEFTDKDDTYPTDSTGAALLIDEEQRQDLLTPALPVKDLGYSFSVPTIVMSNLTDSDGEHKWVTLFGNGYNSTSGIAKLFILFLEGGIDGVWCHPDLRHTPVPDGLIPSECVGKQDFVKLDTGFGVKNGLPNGLGEPRAIDVDGNQTADYVYAGDYQGNLFRFDITDSDHSNWTVQKIFQAQYKPGTEDEKDQPITTQPIAISHPTESG</sequence>
<name>A0A382UPW5_9ZZZZ</name>
<accession>A0A382UPW5</accession>
<keyword evidence="2" id="KW-0106">Calcium</keyword>
<feature type="region of interest" description="Disordered" evidence="3">
    <location>
        <begin position="267"/>
        <end position="291"/>
    </location>
</feature>
<protein>
    <recommendedName>
        <fullName evidence="4">PilY1 beta-propeller domain-containing protein</fullName>
    </recommendedName>
</protein>
<dbReference type="Pfam" id="PF05567">
    <property type="entry name" value="T4P_PilY1"/>
    <property type="match status" value="1"/>
</dbReference>
<organism evidence="5">
    <name type="scientific">marine metagenome</name>
    <dbReference type="NCBI Taxonomy" id="408172"/>
    <lineage>
        <taxon>unclassified sequences</taxon>
        <taxon>metagenomes</taxon>
        <taxon>ecological metagenomes</taxon>
    </lineage>
</organism>
<feature type="non-terminal residue" evidence="5">
    <location>
        <position position="291"/>
    </location>
</feature>
<keyword evidence="1" id="KW-0479">Metal-binding</keyword>